<evidence type="ECO:0000313" key="3">
    <source>
        <dbReference type="EMBL" id="PHK98933.1"/>
    </source>
</evidence>
<organism evidence="3 4">
    <name type="scientific">Neolewinella marina</name>
    <dbReference type="NCBI Taxonomy" id="438751"/>
    <lineage>
        <taxon>Bacteria</taxon>
        <taxon>Pseudomonadati</taxon>
        <taxon>Bacteroidota</taxon>
        <taxon>Saprospiria</taxon>
        <taxon>Saprospirales</taxon>
        <taxon>Lewinellaceae</taxon>
        <taxon>Neolewinella</taxon>
    </lineage>
</organism>
<comment type="caution">
    <text evidence="3">The sequence shown here is derived from an EMBL/GenBank/DDBJ whole genome shotgun (WGS) entry which is preliminary data.</text>
</comment>
<accession>A0A2G0CG29</accession>
<dbReference type="PROSITE" id="PS51257">
    <property type="entry name" value="PROKAR_LIPOPROTEIN"/>
    <property type="match status" value="1"/>
</dbReference>
<dbReference type="InterPro" id="IPR032260">
    <property type="entry name" value="DUF5060"/>
</dbReference>
<dbReference type="RefSeq" id="WP_099105550.1">
    <property type="nucleotide sequence ID" value="NZ_JAATJF010000002.1"/>
</dbReference>
<dbReference type="Gene3D" id="2.60.40.10">
    <property type="entry name" value="Immunoglobulins"/>
    <property type="match status" value="1"/>
</dbReference>
<sequence length="599" mass="67951">MLRFLSLLAGVATVLSGCRSAMTFTHPDLDKWEKLTLSFPGPETGESAPVNPFVQYRLDVTFTQDDYQITVPGFYAADGNAAESSADLGNVWQVRFRPDRSGEWTYEGRLVTGDSIYLAEPGEGKVVERYTGAFFVGEARAGETGRLVRNHPRYLQWAETGDYFLKTGVDSPENLLGYEDFDGTYRHSNTFREGESKTEGLHVFAAHIDDHGTRDPAWKNGRGKGLIGGISYLASAGVNSIYFLTLNINGDGKDVWPYTSHEERFRFDVSKLDQWEIVFDHADSLGMMLHFVLNETENETLLDGGETGPERQLYFRELVARFGHHRAVTWNLGEENGPNSWSESWQDNRQQREVMDWFARHDPYHNYVVLHTHPGEEAFAKIYAPLLGDQRLGGLSLQLGDPYSANAVTRKWLQLSAEAGAPWIMTLDEVGPWWRGLDPDDATPNNQDSLRALTLWGNLLAGGAGVEWYFGARSPHNDLNLEDWRSRDRAYRWSAHARRFFTDHLPFWNMEARNELTREENEFCFAERGEVYVVNLPFGEPATLDLSGTEGEYTVRWFNPREGGELEDYGELVQASDGEVELVPPGDGHWISLLKRRPR</sequence>
<dbReference type="InterPro" id="IPR013783">
    <property type="entry name" value="Ig-like_fold"/>
</dbReference>
<dbReference type="OrthoDB" id="266054at2"/>
<dbReference type="AlphaFoldDB" id="A0A2G0CG29"/>
<feature type="signal peptide" evidence="1">
    <location>
        <begin position="1"/>
        <end position="21"/>
    </location>
</feature>
<dbReference type="Gene3D" id="3.20.20.80">
    <property type="entry name" value="Glycosidases"/>
    <property type="match status" value="1"/>
</dbReference>
<keyword evidence="4" id="KW-1185">Reference proteome</keyword>
<keyword evidence="1" id="KW-0732">Signal</keyword>
<proteinExistence type="predicted"/>
<dbReference type="Proteomes" id="UP000226437">
    <property type="component" value="Unassembled WGS sequence"/>
</dbReference>
<reference evidence="3 4" key="1">
    <citation type="submission" date="2017-10" db="EMBL/GenBank/DDBJ databases">
        <title>The draft genome sequence of Lewinella marina KCTC 32374.</title>
        <authorList>
            <person name="Wang K."/>
        </authorList>
    </citation>
    <scope>NUCLEOTIDE SEQUENCE [LARGE SCALE GENOMIC DNA]</scope>
    <source>
        <strain evidence="3 4">MKG-38</strain>
    </source>
</reference>
<protein>
    <submittedName>
        <fullName evidence="3">DUF5060 domain-containing protein</fullName>
    </submittedName>
</protein>
<dbReference type="EMBL" id="PDLO01000002">
    <property type="protein sequence ID" value="PHK98933.1"/>
    <property type="molecule type" value="Genomic_DNA"/>
</dbReference>
<feature type="chain" id="PRO_5013820576" evidence="1">
    <location>
        <begin position="22"/>
        <end position="599"/>
    </location>
</feature>
<evidence type="ECO:0000259" key="2">
    <source>
        <dbReference type="Pfam" id="PF16586"/>
    </source>
</evidence>
<evidence type="ECO:0000256" key="1">
    <source>
        <dbReference type="SAM" id="SignalP"/>
    </source>
</evidence>
<evidence type="ECO:0000313" key="4">
    <source>
        <dbReference type="Proteomes" id="UP000226437"/>
    </source>
</evidence>
<feature type="domain" description="DUF5060" evidence="2">
    <location>
        <begin position="29"/>
        <end position="107"/>
    </location>
</feature>
<name>A0A2G0CG29_9BACT</name>
<gene>
    <name evidence="3" type="ORF">CGL56_05590</name>
</gene>
<dbReference type="Pfam" id="PF16586">
    <property type="entry name" value="DUF5060"/>
    <property type="match status" value="1"/>
</dbReference>